<comment type="caution">
    <text evidence="3">The sequence shown here is derived from an EMBL/GenBank/DDBJ whole genome shotgun (WGS) entry which is preliminary data.</text>
</comment>
<keyword evidence="2" id="KW-0812">Transmembrane</keyword>
<feature type="compositionally biased region" description="Polar residues" evidence="1">
    <location>
        <begin position="273"/>
        <end position="285"/>
    </location>
</feature>
<feature type="compositionally biased region" description="Polar residues" evidence="1">
    <location>
        <begin position="138"/>
        <end position="157"/>
    </location>
</feature>
<keyword evidence="2" id="KW-0472">Membrane</keyword>
<evidence type="ECO:0000256" key="1">
    <source>
        <dbReference type="SAM" id="MobiDB-lite"/>
    </source>
</evidence>
<name>A0A9D4U6M4_ADICA</name>
<evidence type="ECO:0000313" key="4">
    <source>
        <dbReference type="Proteomes" id="UP000886520"/>
    </source>
</evidence>
<dbReference type="PANTHER" id="PTHR34054:SF2">
    <property type="entry name" value="EXPRESSED PROTEIN"/>
    <property type="match status" value="1"/>
</dbReference>
<reference evidence="3" key="1">
    <citation type="submission" date="2021-01" db="EMBL/GenBank/DDBJ databases">
        <title>Adiantum capillus-veneris genome.</title>
        <authorList>
            <person name="Fang Y."/>
            <person name="Liao Q."/>
        </authorList>
    </citation>
    <scope>NUCLEOTIDE SEQUENCE</scope>
    <source>
        <strain evidence="3">H3</strain>
        <tissue evidence="3">Leaf</tissue>
    </source>
</reference>
<keyword evidence="4" id="KW-1185">Reference proteome</keyword>
<dbReference type="InterPro" id="IPR045884">
    <property type="entry name" value="At5g59350-like"/>
</dbReference>
<feature type="region of interest" description="Disordered" evidence="1">
    <location>
        <begin position="229"/>
        <end position="298"/>
    </location>
</feature>
<keyword evidence="2" id="KW-1133">Transmembrane helix</keyword>
<dbReference type="AlphaFoldDB" id="A0A9D4U6M4"/>
<protein>
    <submittedName>
        <fullName evidence="3">Uncharacterized protein</fullName>
    </submittedName>
</protein>
<evidence type="ECO:0000256" key="2">
    <source>
        <dbReference type="SAM" id="Phobius"/>
    </source>
</evidence>
<feature type="transmembrane region" description="Helical" evidence="2">
    <location>
        <begin position="7"/>
        <end position="32"/>
    </location>
</feature>
<feature type="region of interest" description="Disordered" evidence="1">
    <location>
        <begin position="138"/>
        <end position="164"/>
    </location>
</feature>
<dbReference type="EMBL" id="JABFUD020000022">
    <property type="protein sequence ID" value="KAI5062539.1"/>
    <property type="molecule type" value="Genomic_DNA"/>
</dbReference>
<dbReference type="OrthoDB" id="1707227at2759"/>
<dbReference type="Proteomes" id="UP000886520">
    <property type="component" value="Chromosome 22"/>
</dbReference>
<feature type="compositionally biased region" description="Low complexity" evidence="1">
    <location>
        <begin position="286"/>
        <end position="298"/>
    </location>
</feature>
<dbReference type="PANTHER" id="PTHR34054">
    <property type="entry name" value="EXPRESSED PROTEIN"/>
    <property type="match status" value="1"/>
</dbReference>
<evidence type="ECO:0000313" key="3">
    <source>
        <dbReference type="EMBL" id="KAI5062539.1"/>
    </source>
</evidence>
<accession>A0A9D4U6M4</accession>
<gene>
    <name evidence="3" type="ORF">GOP47_0023078</name>
</gene>
<proteinExistence type="predicted"/>
<organism evidence="3 4">
    <name type="scientific">Adiantum capillus-veneris</name>
    <name type="common">Maidenhair fern</name>
    <dbReference type="NCBI Taxonomy" id="13818"/>
    <lineage>
        <taxon>Eukaryota</taxon>
        <taxon>Viridiplantae</taxon>
        <taxon>Streptophyta</taxon>
        <taxon>Embryophyta</taxon>
        <taxon>Tracheophyta</taxon>
        <taxon>Polypodiopsida</taxon>
        <taxon>Polypodiidae</taxon>
        <taxon>Polypodiales</taxon>
        <taxon>Pteridineae</taxon>
        <taxon>Pteridaceae</taxon>
        <taxon>Vittarioideae</taxon>
        <taxon>Adiantum</taxon>
    </lineage>
</organism>
<sequence length="298" mass="31090">MRSLAELGIGLSVVFCIFVLALFAELCYIFYWKKSTSTKSSSADCIKSATQIKAGKKLYRSSAEFVREASLVGSFGGYPTSTSIEVGSGSDYADQTPPHLLFPIEEETKEDMELAAGLGGTTKPSSRLRNRTPSDALTIPFTSGSTSPAASVDTSFTSPPSSPLAAKLSPYAARAVRQMSCAPRLSSSPMGAEMYALPGTAGWPLAQAANKRAEGTPLRLLFERSPLLGPGVHMPGSPFQPASSTAAHVQGSGSSKASSPPPPDLYLSLASLFGQSPTTAACSQPQSHDASKQSSSSH</sequence>